<organism evidence="3 4">
    <name type="scientific">Lentibacillus persicus</name>
    <dbReference type="NCBI Taxonomy" id="640948"/>
    <lineage>
        <taxon>Bacteria</taxon>
        <taxon>Bacillati</taxon>
        <taxon>Bacillota</taxon>
        <taxon>Bacilli</taxon>
        <taxon>Bacillales</taxon>
        <taxon>Bacillaceae</taxon>
        <taxon>Lentibacillus</taxon>
    </lineage>
</organism>
<dbReference type="RefSeq" id="WP_090084152.1">
    <property type="nucleotide sequence ID" value="NZ_FOMR01000005.1"/>
</dbReference>
<dbReference type="OrthoDB" id="9781349at2"/>
<evidence type="ECO:0000259" key="2">
    <source>
        <dbReference type="Pfam" id="PF01970"/>
    </source>
</evidence>
<evidence type="ECO:0000313" key="4">
    <source>
        <dbReference type="Proteomes" id="UP000199474"/>
    </source>
</evidence>
<keyword evidence="1" id="KW-1133">Transmembrane helix</keyword>
<sequence>MDIISQVINNFTSIDTISVLLIGVVAGLVIGSIPGMTSTMAIALLIPITFNMDSTNGLIMLVSVYTAGVYAGSLPGILLNTPGTPSSAATVLDGYPLMMQGEGTKAIGIATIGSVVGGLFSGVVLLFLAPILANISLLFSAPEYFLIAVFGLTIIASLSEGSVIKGLMAGTFGLLLGTVGIDLMTGVPRFTFGSVALEGGISLIPALIGFFSISQVMMLSEEKGGNKKLSEKGVKGNVLPTKNEFSEMVPSLIRSPIIGVLVGMLPGTGGDIGSWMSYNEAKRFSKNKEKFGKGSIEGLTASETGNNATTGGSIVPMVTLGIPGSAATAVLLGGIISAGLTPGHELFTKHGDVVYSMIVGFFIATILMGVIGLLSAKHISKVINVPTGIVAPLIVCFAVVGSYAINNSISDVWIMLVVGIMGYFMRKTGFPVAPIVLGLILGPIAEEGFRQSLSMTSDSIIIYYLSRPISVTLIILTVFSVIVPVYRNFKNKKDTN</sequence>
<dbReference type="PANTHER" id="PTHR35342:SF5">
    <property type="entry name" value="TRICARBOXYLIC TRANSPORT PROTEIN"/>
    <property type="match status" value="1"/>
</dbReference>
<feature type="transmembrane region" description="Helical" evidence="1">
    <location>
        <begin position="412"/>
        <end position="441"/>
    </location>
</feature>
<keyword evidence="4" id="KW-1185">Reference proteome</keyword>
<dbReference type="Proteomes" id="UP000199474">
    <property type="component" value="Unassembled WGS sequence"/>
</dbReference>
<evidence type="ECO:0000313" key="3">
    <source>
        <dbReference type="EMBL" id="SFD87326.1"/>
    </source>
</evidence>
<protein>
    <submittedName>
        <fullName evidence="3">Putative tricarboxylic transport membrane protein</fullName>
    </submittedName>
</protein>
<dbReference type="STRING" id="640948.SAMN05216238_10565"/>
<proteinExistence type="predicted"/>
<accession>A0A1I1VW43</accession>
<feature type="transmembrane region" description="Helical" evidence="1">
    <location>
        <begin position="320"/>
        <end position="341"/>
    </location>
</feature>
<dbReference type="PANTHER" id="PTHR35342">
    <property type="entry name" value="TRICARBOXYLIC TRANSPORT PROTEIN"/>
    <property type="match status" value="1"/>
</dbReference>
<feature type="transmembrane region" description="Helical" evidence="1">
    <location>
        <begin position="382"/>
        <end position="405"/>
    </location>
</feature>
<name>A0A1I1VW43_9BACI</name>
<evidence type="ECO:0000256" key="1">
    <source>
        <dbReference type="SAM" id="Phobius"/>
    </source>
</evidence>
<keyword evidence="1" id="KW-0472">Membrane</keyword>
<keyword evidence="1" id="KW-0812">Transmembrane</keyword>
<feature type="transmembrane region" description="Helical" evidence="1">
    <location>
        <begin position="195"/>
        <end position="218"/>
    </location>
</feature>
<reference evidence="4" key="1">
    <citation type="submission" date="2016-10" db="EMBL/GenBank/DDBJ databases">
        <authorList>
            <person name="Varghese N."/>
            <person name="Submissions S."/>
        </authorList>
    </citation>
    <scope>NUCLEOTIDE SEQUENCE [LARGE SCALE GENOMIC DNA]</scope>
    <source>
        <strain evidence="4">DSM 22530</strain>
    </source>
</reference>
<dbReference type="InterPro" id="IPR002823">
    <property type="entry name" value="DUF112_TM"/>
</dbReference>
<feature type="transmembrane region" description="Helical" evidence="1">
    <location>
        <begin position="461"/>
        <end position="486"/>
    </location>
</feature>
<dbReference type="AlphaFoldDB" id="A0A1I1VW43"/>
<dbReference type="Pfam" id="PF01970">
    <property type="entry name" value="TctA"/>
    <property type="match status" value="1"/>
</dbReference>
<feature type="transmembrane region" description="Helical" evidence="1">
    <location>
        <begin position="58"/>
        <end position="78"/>
    </location>
</feature>
<feature type="transmembrane region" description="Helical" evidence="1">
    <location>
        <begin position="353"/>
        <end position="376"/>
    </location>
</feature>
<feature type="transmembrane region" description="Helical" evidence="1">
    <location>
        <begin position="106"/>
        <end position="128"/>
    </location>
</feature>
<feature type="transmembrane region" description="Helical" evidence="1">
    <location>
        <begin position="135"/>
        <end position="158"/>
    </location>
</feature>
<gene>
    <name evidence="3" type="ORF">SAMN05216238_10565</name>
</gene>
<feature type="transmembrane region" description="Helical" evidence="1">
    <location>
        <begin position="20"/>
        <end position="46"/>
    </location>
</feature>
<feature type="transmembrane region" description="Helical" evidence="1">
    <location>
        <begin position="164"/>
        <end position="183"/>
    </location>
</feature>
<dbReference type="EMBL" id="FOMR01000005">
    <property type="protein sequence ID" value="SFD87326.1"/>
    <property type="molecule type" value="Genomic_DNA"/>
</dbReference>
<feature type="domain" description="DUF112" evidence="2">
    <location>
        <begin position="19"/>
        <end position="437"/>
    </location>
</feature>